<feature type="non-terminal residue" evidence="1">
    <location>
        <position position="1"/>
    </location>
</feature>
<sequence length="83" mass="9651">VIHWQTPQNSRYPGQWTSSVQVSWRRYSSSSHWQGVYVAERDNHRIQVLNSDLTYSSSFGRKGSNNGEFNWPYDVATDRDGNV</sequence>
<dbReference type="Proteomes" id="UP001174909">
    <property type="component" value="Unassembled WGS sequence"/>
</dbReference>
<dbReference type="SUPFAM" id="SSF63829">
    <property type="entry name" value="Calcium-dependent phosphotriesterase"/>
    <property type="match status" value="1"/>
</dbReference>
<name>A0AA35TMV8_GEOBA</name>
<feature type="non-terminal residue" evidence="1">
    <location>
        <position position="83"/>
    </location>
</feature>
<keyword evidence="2" id="KW-1185">Reference proteome</keyword>
<comment type="caution">
    <text evidence="1">The sequence shown here is derived from an EMBL/GenBank/DDBJ whole genome shotgun (WGS) entry which is preliminary data.</text>
</comment>
<reference evidence="1" key="1">
    <citation type="submission" date="2023-03" db="EMBL/GenBank/DDBJ databases">
        <authorList>
            <person name="Steffen K."/>
            <person name="Cardenas P."/>
        </authorList>
    </citation>
    <scope>NUCLEOTIDE SEQUENCE</scope>
</reference>
<accession>A0AA35TMV8</accession>
<proteinExistence type="predicted"/>
<gene>
    <name evidence="1" type="ORF">GBAR_LOCUS28049</name>
</gene>
<dbReference type="AlphaFoldDB" id="A0AA35TMV8"/>
<dbReference type="Gene3D" id="2.120.10.30">
    <property type="entry name" value="TolB, C-terminal domain"/>
    <property type="match status" value="1"/>
</dbReference>
<dbReference type="InterPro" id="IPR011042">
    <property type="entry name" value="6-blade_b-propeller_TolB-like"/>
</dbReference>
<evidence type="ECO:0000313" key="2">
    <source>
        <dbReference type="Proteomes" id="UP001174909"/>
    </source>
</evidence>
<organism evidence="1 2">
    <name type="scientific">Geodia barretti</name>
    <name type="common">Barrett's horny sponge</name>
    <dbReference type="NCBI Taxonomy" id="519541"/>
    <lineage>
        <taxon>Eukaryota</taxon>
        <taxon>Metazoa</taxon>
        <taxon>Porifera</taxon>
        <taxon>Demospongiae</taxon>
        <taxon>Heteroscleromorpha</taxon>
        <taxon>Tetractinellida</taxon>
        <taxon>Astrophorina</taxon>
        <taxon>Geodiidae</taxon>
        <taxon>Geodia</taxon>
    </lineage>
</organism>
<protein>
    <submittedName>
        <fullName evidence="1">E3 ubiquitin-protein ligase TRIM71</fullName>
    </submittedName>
</protein>
<dbReference type="EMBL" id="CASHTH010003910">
    <property type="protein sequence ID" value="CAI8051215.1"/>
    <property type="molecule type" value="Genomic_DNA"/>
</dbReference>
<evidence type="ECO:0000313" key="1">
    <source>
        <dbReference type="EMBL" id="CAI8051215.1"/>
    </source>
</evidence>